<dbReference type="InterPro" id="IPR019239">
    <property type="entry name" value="VapB_antitoxin"/>
</dbReference>
<accession>F4LKS2</accession>
<gene>
    <name evidence="1" type="ordered locus">Trebr_0077</name>
</gene>
<reference evidence="2" key="1">
    <citation type="submission" date="2011-04" db="EMBL/GenBank/DDBJ databases">
        <title>The complete genome of Treponema brennaborense DSM 12168.</title>
        <authorList>
            <person name="Lucas S."/>
            <person name="Han J."/>
            <person name="Lapidus A."/>
            <person name="Bruce D."/>
            <person name="Goodwin L."/>
            <person name="Pitluck S."/>
            <person name="Peters L."/>
            <person name="Kyrpides N."/>
            <person name="Mavromatis K."/>
            <person name="Ivanova N."/>
            <person name="Mikhailova N."/>
            <person name="Pagani I."/>
            <person name="Teshima H."/>
            <person name="Detter J.C."/>
            <person name="Tapia R."/>
            <person name="Han C."/>
            <person name="Land M."/>
            <person name="Hauser L."/>
            <person name="Markowitz V."/>
            <person name="Cheng J.-F."/>
            <person name="Hugenholtz P."/>
            <person name="Woyke T."/>
            <person name="Wu D."/>
            <person name="Gronow S."/>
            <person name="Wellnitz S."/>
            <person name="Brambilla E."/>
            <person name="Klenk H.-P."/>
            <person name="Eisen J.A."/>
        </authorList>
    </citation>
    <scope>NUCLEOTIDE SEQUENCE [LARGE SCALE GENOMIC DNA]</scope>
    <source>
        <strain evidence="2">DSM 12168 / CIP 105900 / DD5/3</strain>
    </source>
</reference>
<dbReference type="AlphaFoldDB" id="F4LKS2"/>
<dbReference type="RefSeq" id="WP_013757253.1">
    <property type="nucleotide sequence ID" value="NC_015500.1"/>
</dbReference>
<dbReference type="Proteomes" id="UP000006546">
    <property type="component" value="Chromosome"/>
</dbReference>
<proteinExistence type="predicted"/>
<dbReference type="EMBL" id="CP002696">
    <property type="protein sequence ID" value="AEE15533.1"/>
    <property type="molecule type" value="Genomic_DNA"/>
</dbReference>
<protein>
    <submittedName>
        <fullName evidence="1">Uncharacterized protein</fullName>
    </submittedName>
</protein>
<dbReference type="KEGG" id="tbe:Trebr_0077"/>
<dbReference type="HOGENOM" id="CLU_179376_3_2_12"/>
<dbReference type="Pfam" id="PF09957">
    <property type="entry name" value="VapB_antitoxin"/>
    <property type="match status" value="1"/>
</dbReference>
<organism evidence="1 2">
    <name type="scientific">Treponema brennaborense (strain DSM 12168 / CIP 105900 / DD5/3)</name>
    <dbReference type="NCBI Taxonomy" id="906968"/>
    <lineage>
        <taxon>Bacteria</taxon>
        <taxon>Pseudomonadati</taxon>
        <taxon>Spirochaetota</taxon>
        <taxon>Spirochaetia</taxon>
        <taxon>Spirochaetales</taxon>
        <taxon>Treponemataceae</taxon>
        <taxon>Treponema</taxon>
    </lineage>
</organism>
<dbReference type="eggNOG" id="ENOG5030V2I">
    <property type="taxonomic scope" value="Bacteria"/>
</dbReference>
<name>F4LKS2_TREBD</name>
<keyword evidence="2" id="KW-1185">Reference proteome</keyword>
<evidence type="ECO:0000313" key="1">
    <source>
        <dbReference type="EMBL" id="AEE15533.1"/>
    </source>
</evidence>
<evidence type="ECO:0000313" key="2">
    <source>
        <dbReference type="Proteomes" id="UP000006546"/>
    </source>
</evidence>
<sequence length="49" mass="5589">MALTKIQTKTDVIKVALENLIQKEKIQGLKKYYGKVDLGIDVDTLRKRA</sequence>